<evidence type="ECO:0000259" key="2">
    <source>
        <dbReference type="Pfam" id="PF03235"/>
    </source>
</evidence>
<dbReference type="PANTHER" id="PTHR39639:SF1">
    <property type="entry name" value="DUF262 DOMAIN-CONTAINING PROTEIN"/>
    <property type="match status" value="1"/>
</dbReference>
<evidence type="ECO:0000313" key="3">
    <source>
        <dbReference type="EMBL" id="WGK68341.1"/>
    </source>
</evidence>
<evidence type="ECO:0000313" key="4">
    <source>
        <dbReference type="Proteomes" id="UP001228690"/>
    </source>
</evidence>
<feature type="region of interest" description="Disordered" evidence="1">
    <location>
        <begin position="1"/>
        <end position="34"/>
    </location>
</feature>
<name>A0ABY8MEJ1_9SPIO</name>
<proteinExistence type="predicted"/>
<feature type="compositionally biased region" description="Basic and acidic residues" evidence="1">
    <location>
        <begin position="1"/>
        <end position="10"/>
    </location>
</feature>
<feature type="compositionally biased region" description="Acidic residues" evidence="1">
    <location>
        <begin position="11"/>
        <end position="34"/>
    </location>
</feature>
<feature type="domain" description="GmrSD restriction endonucleases N-terminal" evidence="2">
    <location>
        <begin position="54"/>
        <end position="241"/>
    </location>
</feature>
<sequence>MEEKDLKDNSLEDYSEEYQEEIIDNETDLEQEDQEDTGLTIYKIKSLPNDFNISTMINFVEEGIFEIPPFQRNYVWTKKQASSLIESLIMGLPVPQLFSFEQNERQLLIDGQQRLSSLYFFYKGRFPKKNQYGKIRILSKEKNHPFIHPHLLGDDKYFEDFTLQLTSRTANASKNVLHGKSYETLSDSHQRILKLRTLRTIFITQTTPEPEDAASSMYEVFHRLNTGGTNLKPQEVRQSIYYSDFYDLLSNLNKDRNWRTLLKKPSPDNNLKDIEYLLRCFALIYTDEYKPPMARFLNTFSLNAQKLGSKTPEECKRVLKEYEVVFKAFLDSFTALEDCDFLNTKKVFLITVLDAIFISWAKLYLKNKSKKLPISTKQFNEIKVNILEDQGKKNQPTTDKHQVAARIQIAKNIISKI</sequence>
<protein>
    <submittedName>
        <fullName evidence="3">DUF262 domain-containing protein</fullName>
    </submittedName>
</protein>
<dbReference type="InterPro" id="IPR004919">
    <property type="entry name" value="GmrSD_N"/>
</dbReference>
<dbReference type="PANTHER" id="PTHR39639">
    <property type="entry name" value="CHROMOSOME 16, WHOLE GENOME SHOTGUN SEQUENCE"/>
    <property type="match status" value="1"/>
</dbReference>
<dbReference type="RefSeq" id="WP_326926517.1">
    <property type="nucleotide sequence ID" value="NZ_CP123443.1"/>
</dbReference>
<organism evidence="3 4">
    <name type="scientific">Candidatus Haliotispira prima</name>
    <dbReference type="NCBI Taxonomy" id="3034016"/>
    <lineage>
        <taxon>Bacteria</taxon>
        <taxon>Pseudomonadati</taxon>
        <taxon>Spirochaetota</taxon>
        <taxon>Spirochaetia</taxon>
        <taxon>Spirochaetales</taxon>
        <taxon>Spirochaetaceae</taxon>
        <taxon>Candidatus Haliotispira</taxon>
    </lineage>
</organism>
<reference evidence="3 4" key="1">
    <citation type="submission" date="2023-04" db="EMBL/GenBank/DDBJ databases">
        <title>Spirochaete genome identified in red abalone sample constitutes a novel genus.</title>
        <authorList>
            <person name="Sharma S.P."/>
            <person name="Purcell C.M."/>
            <person name="Hyde J.R."/>
            <person name="Severin A.J."/>
        </authorList>
    </citation>
    <scope>NUCLEOTIDE SEQUENCE [LARGE SCALE GENOMIC DNA]</scope>
    <source>
        <strain evidence="3 4">SP-2023</strain>
    </source>
</reference>
<dbReference type="Pfam" id="PF03235">
    <property type="entry name" value="GmrSD_N"/>
    <property type="match status" value="1"/>
</dbReference>
<dbReference type="Proteomes" id="UP001228690">
    <property type="component" value="Chromosome"/>
</dbReference>
<gene>
    <name evidence="3" type="ORF">P0082_07580</name>
</gene>
<evidence type="ECO:0000256" key="1">
    <source>
        <dbReference type="SAM" id="MobiDB-lite"/>
    </source>
</evidence>
<accession>A0ABY8MEJ1</accession>
<dbReference type="EMBL" id="CP123443">
    <property type="protein sequence ID" value="WGK68341.1"/>
    <property type="molecule type" value="Genomic_DNA"/>
</dbReference>
<keyword evidence="4" id="KW-1185">Reference proteome</keyword>